<dbReference type="Pfam" id="PF14679">
    <property type="entry name" value="FANCI_HD1"/>
    <property type="match status" value="1"/>
</dbReference>
<dbReference type="Pfam" id="PF14676">
    <property type="entry name" value="FANCI_S2"/>
    <property type="match status" value="1"/>
</dbReference>
<dbReference type="InterPro" id="IPR029312">
    <property type="entry name" value="FANCI_HD2"/>
</dbReference>
<dbReference type="Pfam" id="PF14678">
    <property type="entry name" value="FANCI_S4"/>
    <property type="match status" value="1"/>
</dbReference>
<dbReference type="InterPro" id="IPR029308">
    <property type="entry name" value="FANCI_S1"/>
</dbReference>
<sequence length="1316" mass="149316">MSLPTMEEKLNTLNSHPDPNVLKRFVQSISLNQICSQLGDICLKENGFTTVQILFRGLAGATYQNTRAVIMEEVLGVIEKETIPSHLADKLISVVASEVENLTASDLIKLINLCLKLFQQEQEQSVCTWWKDLMPQLLTVISEKPEVEHDGVVISGTEFKGQVITTILLSNWKASMISNIASMFVDVKLSSEEHIKVIKKLCKFENLKPNEIPPLTHQLLQLTKEQNSVQVFLSLAEYFDSKLYNHIKSDNSSVLTQMITDDEIQTIEDAVLYHIYNATRILSPKSMKDFMKVLKECLPHPQFIFRPFFVTLLLNVSSISYTFTEETVALLTSAVVRSLTENEKVLKSAWLQTIVPPVINIEDIFNKVIQNCSRGRDGILKGLVNLAFSLLGSKGKVKEMNSEKVWNLGSTLLVDLIQKYPHVTQEVVKNLVNQISQVHDSSQFTDCLIRIACKRPLSLLDCSSMIMQLLGNVCARLSSLIGQKVLYALLPLTKMSPTLRDNLIVFLRKALFSDQSCREMAVYGFLELLKILKITDIRALSQSVSQNYVGITQIYSATYDNTSGAISNEGMCLEILTILRQVFDYHHRVKIILYNGVCDTFYVNPKLGPHILENLKGHFETFYRGPQEIPPIDFSKIIFCQDASVIIKEPIAHLLLGMVLIIAKTEDDSTIKIKLSEMLSSISESMIESDIQHFGLDVENCDNDDGSPFSNKVKNEKIRQILGVYEALMGYVLCTWRSDSVEAPTMLHGLFKGYSRMSDYAKGSGKSTKKKQDDKKSTQCKDLNQGKSKCELFVHPPTILNLKCISRLLAVLNGMPVTWAMESNNDLLKGKRDLHRYAYNATLELIAEARSLSRGELQRNRYMLQYLSYVGRIIHMQCLLRLSGLKEFDMQCAAMSIECFYELLSFVNFHFTCKLSKFLTEIGVEGKDVSVQVKTILDTVLDELVELLEETNEAETKDEVQPRKLCLALLSIASLLINHLPKEGIHIQQVLDKLKYICMEKKTKNVTVTKALISLFLVVQSKCKPYGSHVLDLILCLCDSMTLIDEEMEVEAHKNYAIVDAKTANSCIVAVCEAVHVSLNKIEWALHRCKAELMVLVFPTDEPLHVRHEVLVEKEKEICRLLNFNIKILSMMCTIAVPPGSLADTVLREIGSVYNKLILATKYFLYKFLKHRQTFLSARFDKTVKTTDHELTKNMYCFTEHIIADGAASTDDPPIKKQKKDATALKNKVLKETKIIPKVIYEKEQFQKFILQLSNKTKIDLQLKNPMARDYRLYAKKVKEIIEKENIYMEDVMEGESSNEENEETTQASKKLKTEE</sequence>
<proteinExistence type="predicted"/>
<dbReference type="Pfam" id="PF14675">
    <property type="entry name" value="FANCI_S1"/>
    <property type="match status" value="1"/>
</dbReference>
<protein>
    <recommendedName>
        <fullName evidence="10">Fanconi anemia group I protein</fullName>
    </recommendedName>
</protein>
<organism evidence="8 9">
    <name type="scientific">Polyplax serrata</name>
    <name type="common">Common mouse louse</name>
    <dbReference type="NCBI Taxonomy" id="468196"/>
    <lineage>
        <taxon>Eukaryota</taxon>
        <taxon>Metazoa</taxon>
        <taxon>Ecdysozoa</taxon>
        <taxon>Arthropoda</taxon>
        <taxon>Hexapoda</taxon>
        <taxon>Insecta</taxon>
        <taxon>Pterygota</taxon>
        <taxon>Neoptera</taxon>
        <taxon>Paraneoptera</taxon>
        <taxon>Psocodea</taxon>
        <taxon>Troctomorpha</taxon>
        <taxon>Phthiraptera</taxon>
        <taxon>Anoplura</taxon>
        <taxon>Polyplacidae</taxon>
        <taxon>Polyplax</taxon>
    </lineage>
</organism>
<reference evidence="8 9" key="1">
    <citation type="submission" date="2023-09" db="EMBL/GenBank/DDBJ databases">
        <title>Genomes of two closely related lineages of the louse Polyplax serrata with different host specificities.</title>
        <authorList>
            <person name="Martinu J."/>
            <person name="Tarabai H."/>
            <person name="Stefka J."/>
            <person name="Hypsa V."/>
        </authorList>
    </citation>
    <scope>NUCLEOTIDE SEQUENCE [LARGE SCALE GENOMIC DNA]</scope>
    <source>
        <strain evidence="8">98ZLc_SE</strain>
    </source>
</reference>
<gene>
    <name evidence="8" type="ORF">RUM44_000392</name>
</gene>
<evidence type="ECO:0000313" key="8">
    <source>
        <dbReference type="EMBL" id="KAK6635143.1"/>
    </source>
</evidence>
<feature type="domain" description="FANCI solenoid 2" evidence="3">
    <location>
        <begin position="379"/>
        <end position="526"/>
    </location>
</feature>
<dbReference type="InterPro" id="IPR029313">
    <property type="entry name" value="FANCI_S3"/>
</dbReference>
<evidence type="ECO:0000259" key="6">
    <source>
        <dbReference type="Pfam" id="PF14679"/>
    </source>
</evidence>
<evidence type="ECO:0000259" key="7">
    <source>
        <dbReference type="Pfam" id="PF14680"/>
    </source>
</evidence>
<feature type="region of interest" description="Disordered" evidence="1">
    <location>
        <begin position="762"/>
        <end position="781"/>
    </location>
</feature>
<dbReference type="Pfam" id="PF14680">
    <property type="entry name" value="FANCI_HD2"/>
    <property type="match status" value="1"/>
</dbReference>
<evidence type="ECO:0000256" key="1">
    <source>
        <dbReference type="SAM" id="MobiDB-lite"/>
    </source>
</evidence>
<accession>A0ABR1B5C4</accession>
<dbReference type="EMBL" id="JAWJWF010000003">
    <property type="protein sequence ID" value="KAK6635143.1"/>
    <property type="molecule type" value="Genomic_DNA"/>
</dbReference>
<name>A0ABR1B5C4_POLSC</name>
<evidence type="ECO:0000259" key="4">
    <source>
        <dbReference type="Pfam" id="PF14677"/>
    </source>
</evidence>
<feature type="domain" description="FANCI solenoid 4" evidence="5">
    <location>
        <begin position="1033"/>
        <end position="1279"/>
    </location>
</feature>
<dbReference type="InterPro" id="IPR029314">
    <property type="entry name" value="FANCI_S4"/>
</dbReference>
<dbReference type="InterPro" id="IPR026171">
    <property type="entry name" value="FANCI"/>
</dbReference>
<evidence type="ECO:0000259" key="2">
    <source>
        <dbReference type="Pfam" id="PF14675"/>
    </source>
</evidence>
<feature type="domain" description="FANCI helical" evidence="7">
    <location>
        <begin position="543"/>
        <end position="762"/>
    </location>
</feature>
<dbReference type="PANTHER" id="PTHR21818:SF0">
    <property type="entry name" value="FANCONI ANEMIA GROUP I PROTEIN"/>
    <property type="match status" value="1"/>
</dbReference>
<dbReference type="InterPro" id="IPR029315">
    <property type="entry name" value="FANCI_S2"/>
</dbReference>
<feature type="compositionally biased region" description="Basic and acidic residues" evidence="1">
    <location>
        <begin position="770"/>
        <end position="779"/>
    </location>
</feature>
<comment type="caution">
    <text evidence="8">The sequence shown here is derived from an EMBL/GenBank/DDBJ whole genome shotgun (WGS) entry which is preliminary data.</text>
</comment>
<dbReference type="Proteomes" id="UP001359485">
    <property type="component" value="Unassembled WGS sequence"/>
</dbReference>
<feature type="domain" description="FANCI solenoid 3" evidence="4">
    <location>
        <begin position="799"/>
        <end position="1016"/>
    </location>
</feature>
<feature type="domain" description="FANCI solenoid 1" evidence="2">
    <location>
        <begin position="65"/>
        <end position="279"/>
    </location>
</feature>
<dbReference type="InterPro" id="IPR029310">
    <property type="entry name" value="FANCI_HD1"/>
</dbReference>
<keyword evidence="9" id="KW-1185">Reference proteome</keyword>
<evidence type="ECO:0000259" key="3">
    <source>
        <dbReference type="Pfam" id="PF14676"/>
    </source>
</evidence>
<feature type="region of interest" description="Disordered" evidence="1">
    <location>
        <begin position="1292"/>
        <end position="1316"/>
    </location>
</feature>
<evidence type="ECO:0000313" key="9">
    <source>
        <dbReference type="Proteomes" id="UP001359485"/>
    </source>
</evidence>
<feature type="domain" description="FANCI helical" evidence="6">
    <location>
        <begin position="287"/>
        <end position="371"/>
    </location>
</feature>
<feature type="compositionally biased region" description="Acidic residues" evidence="1">
    <location>
        <begin position="1292"/>
        <end position="1304"/>
    </location>
</feature>
<evidence type="ECO:0008006" key="10">
    <source>
        <dbReference type="Google" id="ProtNLM"/>
    </source>
</evidence>
<dbReference type="Pfam" id="PF14677">
    <property type="entry name" value="FANCI_S3"/>
    <property type="match status" value="1"/>
</dbReference>
<dbReference type="PANTHER" id="PTHR21818">
    <property type="entry name" value="BC025462 PROTEIN"/>
    <property type="match status" value="1"/>
</dbReference>
<evidence type="ECO:0000259" key="5">
    <source>
        <dbReference type="Pfam" id="PF14678"/>
    </source>
</evidence>